<dbReference type="AlphaFoldDB" id="W1P9M1"/>
<dbReference type="HOGENOM" id="CLU_776942_0_0_1"/>
<dbReference type="Gramene" id="ERN06607">
    <property type="protein sequence ID" value="ERN06607"/>
    <property type="gene ID" value="AMTR_s00058p00157380"/>
</dbReference>
<proteinExistence type="predicted"/>
<sequence length="357" mass="38346">MGIGGSGHNGFDEGARGGLCGDGPLSTVVCGGALSPSLVKSRHFVEAPPKRTDDLTARFLMTLTPTISKQTFTLPPPQGKQKPPYKSSSFFTVWLLAFLATAHNRCSVVAFKLLLVIAAKMYPLFHRKAARKSLSFPKPKFDPLLVDPLTVVVLNDPEDAMALEGEVLDTEHGAPAPMVEEEDTGIRVEDPSLALVEVASPPPIDVLRHDDNELQFLRTATPAQVSGLLATGLSRDEVPPEESLPGLVEEQIIAGLVADGDMDYDVPIAEVYKDILDKKKAEKVVKRGDCPSVSKKIAQTLGASTGKAKGKAPVKGSRSSARLQAREELRFASTMRGIVFSEMLDGRRMLNLILVAG</sequence>
<gene>
    <name evidence="1" type="ORF">AMTR_s00058p00157380</name>
</gene>
<protein>
    <submittedName>
        <fullName evidence="1">Uncharacterized protein</fullName>
    </submittedName>
</protein>
<accession>W1P9M1</accession>
<evidence type="ECO:0000313" key="1">
    <source>
        <dbReference type="EMBL" id="ERN06607.1"/>
    </source>
</evidence>
<reference evidence="2" key="1">
    <citation type="journal article" date="2013" name="Science">
        <title>The Amborella genome and the evolution of flowering plants.</title>
        <authorList>
            <consortium name="Amborella Genome Project"/>
        </authorList>
    </citation>
    <scope>NUCLEOTIDE SEQUENCE [LARGE SCALE GENOMIC DNA]</scope>
</reference>
<name>W1P9M1_AMBTC</name>
<dbReference type="Proteomes" id="UP000017836">
    <property type="component" value="Unassembled WGS sequence"/>
</dbReference>
<evidence type="ECO:0000313" key="2">
    <source>
        <dbReference type="Proteomes" id="UP000017836"/>
    </source>
</evidence>
<dbReference type="EMBL" id="KI393888">
    <property type="protein sequence ID" value="ERN06607.1"/>
    <property type="molecule type" value="Genomic_DNA"/>
</dbReference>
<organism evidence="1 2">
    <name type="scientific">Amborella trichopoda</name>
    <dbReference type="NCBI Taxonomy" id="13333"/>
    <lineage>
        <taxon>Eukaryota</taxon>
        <taxon>Viridiplantae</taxon>
        <taxon>Streptophyta</taxon>
        <taxon>Embryophyta</taxon>
        <taxon>Tracheophyta</taxon>
        <taxon>Spermatophyta</taxon>
        <taxon>Magnoliopsida</taxon>
        <taxon>Amborellales</taxon>
        <taxon>Amborellaceae</taxon>
        <taxon>Amborella</taxon>
    </lineage>
</organism>
<keyword evidence="2" id="KW-1185">Reference proteome</keyword>